<accession>A0A1Z3MNN1</accession>
<reference evidence="1" key="1">
    <citation type="submission" date="2017-01" db="EMBL/GenBank/DDBJ databases">
        <title>Plasmid composition in Aeromonas salmonicida subsp. salmonicida 01-B526 unravels unsuspected type three secretion system loss patterns.</title>
        <authorList>
            <person name="Tanaka K.H."/>
            <person name="Vincent A.T."/>
            <person name="Emond-Rheault J.-G."/>
            <person name="Adamczuk M."/>
            <person name="Frenette M."/>
            <person name="Charette S.J."/>
        </authorList>
    </citation>
    <scope>NUCLEOTIDE SEQUENCE</scope>
    <source>
        <strain evidence="1">01-B526</strain>
        <plasmid evidence="1">pAsa9</plasmid>
    </source>
</reference>
<dbReference type="Gene3D" id="3.10.450.620">
    <property type="entry name" value="JHP933, nucleotidyltransferase-like core domain"/>
    <property type="match status" value="1"/>
</dbReference>
<keyword evidence="1" id="KW-0614">Plasmid</keyword>
<dbReference type="InterPro" id="IPR014942">
    <property type="entry name" value="AbiEii"/>
</dbReference>
<name>A0A1Z3MNN1_AERSS</name>
<dbReference type="RefSeq" id="WP_005321447.1">
    <property type="nucleotide sequence ID" value="NZ_CP038104.1"/>
</dbReference>
<dbReference type="AlphaFoldDB" id="A0A1Z3MNN1"/>
<dbReference type="Pfam" id="PF08843">
    <property type="entry name" value="AbiEii"/>
    <property type="match status" value="1"/>
</dbReference>
<proteinExistence type="predicted"/>
<organism evidence="1">
    <name type="scientific">Aeromonas salmonicida subsp. salmonicida</name>
    <dbReference type="NCBI Taxonomy" id="29491"/>
    <lineage>
        <taxon>Bacteria</taxon>
        <taxon>Pseudomonadati</taxon>
        <taxon>Pseudomonadota</taxon>
        <taxon>Gammaproteobacteria</taxon>
        <taxon>Aeromonadales</taxon>
        <taxon>Aeromonadaceae</taxon>
        <taxon>Aeromonas</taxon>
    </lineage>
</organism>
<geneLocation type="plasmid" evidence="1">
    <name>pAsa9</name>
</geneLocation>
<sequence>MQPKDSSIFADVSDYFGIDNPAIAEKDYYVVQLLKLLASHYCQHHTMVFAGGTALAKADVKLQRMSEDVDIKLSVNDSAKDESRSAMKRHRKAIRDGLIEELNATGVFQVERAEVTCRDEHRYIEMPVRYPQAFSKAPCLRPFIKLELIETDLLAGHNPMPICSLHNEAMQQEPEVPAFNTVPLISTQAEKVLSMLRRTASVKHDPERLDDESLVRHIYDTYRLQQSTTFDLAELAGLIAEGMKMDRDRYGPQHPEFAADPIGVMRFGLDVIAGDPLYKDRYEAFVKPMVYGDALTWDEAFRVFEAVARQALDHIEQHELI</sequence>
<protein>
    <submittedName>
        <fullName evidence="1">Inorganic pyrophosphatase/exopolyphosphatase</fullName>
    </submittedName>
</protein>
<evidence type="ECO:0000313" key="1">
    <source>
        <dbReference type="EMBL" id="ASD49406.1"/>
    </source>
</evidence>
<dbReference type="EMBL" id="KY555070">
    <property type="protein sequence ID" value="ASD49406.1"/>
    <property type="molecule type" value="Genomic_DNA"/>
</dbReference>